<comment type="function">
    <text evidence="1">TetR is the repressor of the tetracycline resistance element; its N-terminal region forms a helix-turn-helix structure and binds DNA. Binding of tetracycline to TetR reduces the repressor affinity for the tetracycline resistance gene (tetA) promoter operator sites.</text>
</comment>
<evidence type="ECO:0000313" key="9">
    <source>
        <dbReference type="Proteomes" id="UP000248975"/>
    </source>
</evidence>
<gene>
    <name evidence="8" type="ORF">DI533_11535</name>
</gene>
<protein>
    <submittedName>
        <fullName evidence="8">TetR family transcriptional regulator</fullName>
    </submittedName>
</protein>
<evidence type="ECO:0000256" key="6">
    <source>
        <dbReference type="PROSITE-ProRule" id="PRU00335"/>
    </source>
</evidence>
<dbReference type="Proteomes" id="UP000248975">
    <property type="component" value="Unassembled WGS sequence"/>
</dbReference>
<dbReference type="PRINTS" id="PR00400">
    <property type="entry name" value="TETREPRESSOR"/>
</dbReference>
<dbReference type="InterPro" id="IPR023772">
    <property type="entry name" value="DNA-bd_HTH_TetR-type_CS"/>
</dbReference>
<evidence type="ECO:0000256" key="1">
    <source>
        <dbReference type="ARBA" id="ARBA00002856"/>
    </source>
</evidence>
<organism evidence="8 9">
    <name type="scientific">Cereibacter sphaeroides</name>
    <name type="common">Rhodobacter sphaeroides</name>
    <dbReference type="NCBI Taxonomy" id="1063"/>
    <lineage>
        <taxon>Bacteria</taxon>
        <taxon>Pseudomonadati</taxon>
        <taxon>Pseudomonadota</taxon>
        <taxon>Alphaproteobacteria</taxon>
        <taxon>Rhodobacterales</taxon>
        <taxon>Paracoccaceae</taxon>
        <taxon>Cereibacter</taxon>
    </lineage>
</organism>
<dbReference type="PROSITE" id="PS01081">
    <property type="entry name" value="HTH_TETR_1"/>
    <property type="match status" value="1"/>
</dbReference>
<dbReference type="SUPFAM" id="SSF46689">
    <property type="entry name" value="Homeodomain-like"/>
    <property type="match status" value="1"/>
</dbReference>
<keyword evidence="4 6" id="KW-0238">DNA-binding</keyword>
<evidence type="ECO:0000256" key="5">
    <source>
        <dbReference type="ARBA" id="ARBA00023163"/>
    </source>
</evidence>
<name>A0A2W5S4W5_CERSP</name>
<feature type="DNA-binding region" description="H-T-H motif" evidence="6">
    <location>
        <begin position="25"/>
        <end position="44"/>
    </location>
</feature>
<dbReference type="GO" id="GO:0000976">
    <property type="term" value="F:transcription cis-regulatory region binding"/>
    <property type="evidence" value="ECO:0007669"/>
    <property type="project" value="TreeGrafter"/>
</dbReference>
<dbReference type="InterPro" id="IPR004111">
    <property type="entry name" value="Repressor_TetR_C"/>
</dbReference>
<dbReference type="PROSITE" id="PS50977">
    <property type="entry name" value="HTH_TETR_2"/>
    <property type="match status" value="1"/>
</dbReference>
<reference evidence="8 9" key="1">
    <citation type="submission" date="2017-08" db="EMBL/GenBank/DDBJ databases">
        <title>Infants hospitalized years apart are colonized by the same room-sourced microbial strains.</title>
        <authorList>
            <person name="Brooks B."/>
            <person name="Olm M.R."/>
            <person name="Firek B.A."/>
            <person name="Baker R."/>
            <person name="Thomas B.C."/>
            <person name="Morowitz M.J."/>
            <person name="Banfield J.F."/>
        </authorList>
    </citation>
    <scope>NUCLEOTIDE SEQUENCE [LARGE SCALE GENOMIC DNA]</scope>
    <source>
        <strain evidence="8">S2_003_000_R2_11</strain>
    </source>
</reference>
<evidence type="ECO:0000313" key="8">
    <source>
        <dbReference type="EMBL" id="PZQ98068.1"/>
    </source>
</evidence>
<dbReference type="PRINTS" id="PR00455">
    <property type="entry name" value="HTHTETR"/>
</dbReference>
<dbReference type="Pfam" id="PF00440">
    <property type="entry name" value="TetR_N"/>
    <property type="match status" value="1"/>
</dbReference>
<dbReference type="InterPro" id="IPR036271">
    <property type="entry name" value="Tet_transcr_reg_TetR-rel_C_sf"/>
</dbReference>
<dbReference type="GO" id="GO:0046677">
    <property type="term" value="P:response to antibiotic"/>
    <property type="evidence" value="ECO:0007669"/>
    <property type="project" value="InterPro"/>
</dbReference>
<evidence type="ECO:0000256" key="4">
    <source>
        <dbReference type="ARBA" id="ARBA00023125"/>
    </source>
</evidence>
<evidence type="ECO:0000256" key="2">
    <source>
        <dbReference type="ARBA" id="ARBA00022491"/>
    </source>
</evidence>
<dbReference type="InterPro" id="IPR001647">
    <property type="entry name" value="HTH_TetR"/>
</dbReference>
<dbReference type="SUPFAM" id="SSF48498">
    <property type="entry name" value="Tetracyclin repressor-like, C-terminal domain"/>
    <property type="match status" value="1"/>
</dbReference>
<sequence length="203" mass="21905">MKVDRQQAVSEALALLNEAGLDELSTRKLALRIGVQQPALYWHFRDKQALLDAMNAELLRRAHHRRVPLPGEDWRTFLKANAVSFRTALLSVRDGARVHAGSHAEAPDLAVAEAQLAVLTEAGLSGQDALNTLVALSRYVVGAALEEQAEQARPPRLDGMDAGEFPLLSAAAGAYGASSSESRFRFGLEMLLDGLAARLARQG</sequence>
<dbReference type="InterPro" id="IPR003012">
    <property type="entry name" value="Tet_transcr_reg_TetR"/>
</dbReference>
<dbReference type="PANTHER" id="PTHR30055:SF151">
    <property type="entry name" value="TRANSCRIPTIONAL REGULATORY PROTEIN"/>
    <property type="match status" value="1"/>
</dbReference>
<dbReference type="Gene3D" id="1.10.357.10">
    <property type="entry name" value="Tetracycline Repressor, domain 2"/>
    <property type="match status" value="1"/>
</dbReference>
<dbReference type="Pfam" id="PF02909">
    <property type="entry name" value="TetR_C_1"/>
    <property type="match status" value="1"/>
</dbReference>
<keyword evidence="5" id="KW-0804">Transcription</keyword>
<feature type="domain" description="HTH tetR-type" evidence="7">
    <location>
        <begin position="2"/>
        <end position="62"/>
    </location>
</feature>
<dbReference type="GO" id="GO:0003700">
    <property type="term" value="F:DNA-binding transcription factor activity"/>
    <property type="evidence" value="ECO:0007669"/>
    <property type="project" value="TreeGrafter"/>
</dbReference>
<accession>A0A2W5S4W5</accession>
<dbReference type="AlphaFoldDB" id="A0A2W5S4W5"/>
<proteinExistence type="predicted"/>
<evidence type="ECO:0000256" key="3">
    <source>
        <dbReference type="ARBA" id="ARBA00023015"/>
    </source>
</evidence>
<dbReference type="EMBL" id="QFQS01000002">
    <property type="protein sequence ID" value="PZQ98068.1"/>
    <property type="molecule type" value="Genomic_DNA"/>
</dbReference>
<comment type="caution">
    <text evidence="8">The sequence shown here is derived from an EMBL/GenBank/DDBJ whole genome shotgun (WGS) entry which is preliminary data.</text>
</comment>
<dbReference type="PANTHER" id="PTHR30055">
    <property type="entry name" value="HTH-TYPE TRANSCRIPTIONAL REGULATOR RUTR"/>
    <property type="match status" value="1"/>
</dbReference>
<dbReference type="Gene3D" id="1.10.10.60">
    <property type="entry name" value="Homeodomain-like"/>
    <property type="match status" value="1"/>
</dbReference>
<keyword evidence="3" id="KW-0805">Transcription regulation</keyword>
<evidence type="ECO:0000259" key="7">
    <source>
        <dbReference type="PROSITE" id="PS50977"/>
    </source>
</evidence>
<dbReference type="InterPro" id="IPR050109">
    <property type="entry name" value="HTH-type_TetR-like_transc_reg"/>
</dbReference>
<dbReference type="InterPro" id="IPR009057">
    <property type="entry name" value="Homeodomain-like_sf"/>
</dbReference>
<keyword evidence="2" id="KW-0678">Repressor</keyword>
<dbReference type="GO" id="GO:0045892">
    <property type="term" value="P:negative regulation of DNA-templated transcription"/>
    <property type="evidence" value="ECO:0007669"/>
    <property type="project" value="InterPro"/>
</dbReference>